<name>A0A8X6LC66_TRICU</name>
<gene>
    <name evidence="1" type="primary">AVEN_31786_1</name>
    <name evidence="1" type="ORF">TNCT_549011</name>
</gene>
<reference evidence="1" key="1">
    <citation type="submission" date="2020-07" db="EMBL/GenBank/DDBJ databases">
        <title>Multicomponent nature underlies the extraordinary mechanical properties of spider dragline silk.</title>
        <authorList>
            <person name="Kono N."/>
            <person name="Nakamura H."/>
            <person name="Mori M."/>
            <person name="Yoshida Y."/>
            <person name="Ohtoshi R."/>
            <person name="Malay A.D."/>
            <person name="Moran D.A.P."/>
            <person name="Tomita M."/>
            <person name="Numata K."/>
            <person name="Arakawa K."/>
        </authorList>
    </citation>
    <scope>NUCLEOTIDE SEQUENCE</scope>
</reference>
<dbReference type="Proteomes" id="UP000887116">
    <property type="component" value="Unassembled WGS sequence"/>
</dbReference>
<proteinExistence type="predicted"/>
<organism evidence="1 2">
    <name type="scientific">Trichonephila clavata</name>
    <name type="common">Joro spider</name>
    <name type="synonym">Nephila clavata</name>
    <dbReference type="NCBI Taxonomy" id="2740835"/>
    <lineage>
        <taxon>Eukaryota</taxon>
        <taxon>Metazoa</taxon>
        <taxon>Ecdysozoa</taxon>
        <taxon>Arthropoda</taxon>
        <taxon>Chelicerata</taxon>
        <taxon>Arachnida</taxon>
        <taxon>Araneae</taxon>
        <taxon>Araneomorphae</taxon>
        <taxon>Entelegynae</taxon>
        <taxon>Araneoidea</taxon>
        <taxon>Nephilidae</taxon>
        <taxon>Trichonephila</taxon>
    </lineage>
</organism>
<evidence type="ECO:0000313" key="2">
    <source>
        <dbReference type="Proteomes" id="UP000887116"/>
    </source>
</evidence>
<comment type="caution">
    <text evidence="1">The sequence shown here is derived from an EMBL/GenBank/DDBJ whole genome shotgun (WGS) entry which is preliminary data.</text>
</comment>
<protein>
    <submittedName>
        <fullName evidence="1">Uncharacterized protein</fullName>
    </submittedName>
</protein>
<evidence type="ECO:0000313" key="1">
    <source>
        <dbReference type="EMBL" id="GFR03067.1"/>
    </source>
</evidence>
<dbReference type="OrthoDB" id="6421944at2759"/>
<accession>A0A8X6LC66</accession>
<dbReference type="EMBL" id="BMAO01035346">
    <property type="protein sequence ID" value="GFR03067.1"/>
    <property type="molecule type" value="Genomic_DNA"/>
</dbReference>
<keyword evidence="2" id="KW-1185">Reference proteome</keyword>
<sequence>MVWTFDSLQSVKEWKDHNTYDIGSSTTRMVTRSQGCFNVIKNTKSDLDIFANANRHQPPNMPHVMVVMKGGYGAIPNTYITRSFDKYLETDETLCKDLDRFKSYIPKPPKVKKRKRSRK</sequence>
<dbReference type="AlphaFoldDB" id="A0A8X6LC66"/>